<name>A0A9N9GT75_9GLOM</name>
<sequence>MLIAYIILLCYGIYEETPSLKHSIEYSQSISIPYNFVLECILFGASGVPGSGVSCQNRVVQENPHLVKIALDNITVTNKNYVVLYVYFTEDVRLSGNGNPNLRLSAYDSGFDSIRPWGLIQNCCGFAKSSRRKFKDEMPIIPFDNIGTKNNDYITRKEFESLMVYLKDYVVDIGHLEAMKKE</sequence>
<dbReference type="Proteomes" id="UP000789396">
    <property type="component" value="Unassembled WGS sequence"/>
</dbReference>
<accession>A0A9N9GT75</accession>
<evidence type="ECO:0000313" key="1">
    <source>
        <dbReference type="EMBL" id="CAG8624553.1"/>
    </source>
</evidence>
<gene>
    <name evidence="1" type="ORF">RFULGI_LOCUS7483</name>
</gene>
<reference evidence="1" key="1">
    <citation type="submission" date="2021-06" db="EMBL/GenBank/DDBJ databases">
        <authorList>
            <person name="Kallberg Y."/>
            <person name="Tangrot J."/>
            <person name="Rosling A."/>
        </authorList>
    </citation>
    <scope>NUCLEOTIDE SEQUENCE</scope>
    <source>
        <strain evidence="1">IN212</strain>
    </source>
</reference>
<keyword evidence="2" id="KW-1185">Reference proteome</keyword>
<dbReference type="AlphaFoldDB" id="A0A9N9GT75"/>
<proteinExistence type="predicted"/>
<evidence type="ECO:0000313" key="2">
    <source>
        <dbReference type="Proteomes" id="UP000789396"/>
    </source>
</evidence>
<organism evidence="1 2">
    <name type="scientific">Racocetra fulgida</name>
    <dbReference type="NCBI Taxonomy" id="60492"/>
    <lineage>
        <taxon>Eukaryota</taxon>
        <taxon>Fungi</taxon>
        <taxon>Fungi incertae sedis</taxon>
        <taxon>Mucoromycota</taxon>
        <taxon>Glomeromycotina</taxon>
        <taxon>Glomeromycetes</taxon>
        <taxon>Diversisporales</taxon>
        <taxon>Gigasporaceae</taxon>
        <taxon>Racocetra</taxon>
    </lineage>
</organism>
<comment type="caution">
    <text evidence="1">The sequence shown here is derived from an EMBL/GenBank/DDBJ whole genome shotgun (WGS) entry which is preliminary data.</text>
</comment>
<protein>
    <submittedName>
        <fullName evidence="1">1245_t:CDS:1</fullName>
    </submittedName>
</protein>
<dbReference type="OrthoDB" id="2444199at2759"/>
<dbReference type="EMBL" id="CAJVPZ010010910">
    <property type="protein sequence ID" value="CAG8624553.1"/>
    <property type="molecule type" value="Genomic_DNA"/>
</dbReference>